<reference evidence="2 4" key="1">
    <citation type="submission" date="2014-09" db="EMBL/GenBank/DDBJ databases">
        <title>Xanthomonadaceae 3.5X direct submission.</title>
        <authorList>
            <person name="Fang T."/>
            <person name="Wang H."/>
        </authorList>
    </citation>
    <scope>NUCLEOTIDE SEQUENCE [LARGE SCALE GENOMIC DNA]</scope>
    <source>
        <strain evidence="2 4">3.5X</strain>
    </source>
</reference>
<sequence length="122" mass="13414">MEEKFFFNQGGVSVSNARFMVRGQTYAMNGVTSVKQSVRHPSRLLPIVLGILGLILLFGGSSGVMWGLIALSIAALWWFSQKSEWIVVLNSASGETQALTSKDRRYIDGVIEALNQSIIHRG</sequence>
<dbReference type="EMBL" id="JROI01000001">
    <property type="protein sequence ID" value="KGI79240.1"/>
    <property type="molecule type" value="Genomic_DNA"/>
</dbReference>
<organism evidence="2 4">
    <name type="scientific">Oleiagrimonas soli</name>
    <dbReference type="NCBI Taxonomy" id="1543381"/>
    <lineage>
        <taxon>Bacteria</taxon>
        <taxon>Pseudomonadati</taxon>
        <taxon>Pseudomonadota</taxon>
        <taxon>Gammaproteobacteria</taxon>
        <taxon>Lysobacterales</taxon>
        <taxon>Rhodanobacteraceae</taxon>
        <taxon>Oleiagrimonas</taxon>
    </lineage>
</organism>
<comment type="caution">
    <text evidence="2">The sequence shown here is derived from an EMBL/GenBank/DDBJ whole genome shotgun (WGS) entry which is preliminary data.</text>
</comment>
<reference evidence="3 5" key="2">
    <citation type="submission" date="2020-08" db="EMBL/GenBank/DDBJ databases">
        <title>Genomic Encyclopedia of Type Strains, Phase IV (KMG-IV): sequencing the most valuable type-strain genomes for metagenomic binning, comparative biology and taxonomic classification.</title>
        <authorList>
            <person name="Goeker M."/>
        </authorList>
    </citation>
    <scope>NUCLEOTIDE SEQUENCE [LARGE SCALE GENOMIC DNA]</scope>
    <source>
        <strain evidence="3 5">DSM 107085</strain>
    </source>
</reference>
<keyword evidence="1" id="KW-0812">Transmembrane</keyword>
<dbReference type="HOGENOM" id="CLU_161208_0_0_6"/>
<protein>
    <submittedName>
        <fullName evidence="2">QacE</fullName>
    </submittedName>
</protein>
<dbReference type="RefSeq" id="WP_043098824.1">
    <property type="nucleotide sequence ID" value="NZ_JACHET010000001.1"/>
</dbReference>
<dbReference type="EMBL" id="JACHET010000001">
    <property type="protein sequence ID" value="MBB6184867.1"/>
    <property type="molecule type" value="Genomic_DNA"/>
</dbReference>
<gene>
    <name evidence="3" type="ORF">HNQ86_002212</name>
    <name evidence="2" type="ORF">LF63_0100175</name>
</gene>
<keyword evidence="1" id="KW-1133">Transmembrane helix</keyword>
<evidence type="ECO:0000313" key="5">
    <source>
        <dbReference type="Proteomes" id="UP000560000"/>
    </source>
</evidence>
<evidence type="ECO:0000313" key="2">
    <source>
        <dbReference type="EMBL" id="KGI79240.1"/>
    </source>
</evidence>
<evidence type="ECO:0000313" key="4">
    <source>
        <dbReference type="Proteomes" id="UP000029708"/>
    </source>
</evidence>
<keyword evidence="4" id="KW-1185">Reference proteome</keyword>
<dbReference type="InterPro" id="IPR045629">
    <property type="entry name" value="DUF6232"/>
</dbReference>
<dbReference type="AlphaFoldDB" id="A0A099D1P7"/>
<dbReference type="Proteomes" id="UP000029708">
    <property type="component" value="Unassembled WGS sequence"/>
</dbReference>
<feature type="transmembrane region" description="Helical" evidence="1">
    <location>
        <begin position="47"/>
        <end position="79"/>
    </location>
</feature>
<accession>A0A099D1P7</accession>
<dbReference type="Proteomes" id="UP000560000">
    <property type="component" value="Unassembled WGS sequence"/>
</dbReference>
<evidence type="ECO:0000256" key="1">
    <source>
        <dbReference type="SAM" id="Phobius"/>
    </source>
</evidence>
<keyword evidence="1" id="KW-0472">Membrane</keyword>
<dbReference type="OrthoDB" id="8903924at2"/>
<proteinExistence type="predicted"/>
<evidence type="ECO:0000313" key="3">
    <source>
        <dbReference type="EMBL" id="MBB6184867.1"/>
    </source>
</evidence>
<name>A0A099D1P7_9GAMM</name>
<dbReference type="Pfam" id="PF19744">
    <property type="entry name" value="DUF6232"/>
    <property type="match status" value="1"/>
</dbReference>